<evidence type="ECO:0000313" key="1">
    <source>
        <dbReference type="EMBL" id="CAF2174848.1"/>
    </source>
</evidence>
<dbReference type="EMBL" id="HG994361">
    <property type="protein sequence ID" value="CAF2174848.1"/>
    <property type="molecule type" value="Genomic_DNA"/>
</dbReference>
<gene>
    <name evidence="1" type="ORF">DARMORV10_A07P25130.1</name>
</gene>
<organism evidence="1">
    <name type="scientific">Brassica napus</name>
    <name type="common">Rape</name>
    <dbReference type="NCBI Taxonomy" id="3708"/>
    <lineage>
        <taxon>Eukaryota</taxon>
        <taxon>Viridiplantae</taxon>
        <taxon>Streptophyta</taxon>
        <taxon>Embryophyta</taxon>
        <taxon>Tracheophyta</taxon>
        <taxon>Spermatophyta</taxon>
        <taxon>Magnoliopsida</taxon>
        <taxon>eudicotyledons</taxon>
        <taxon>Gunneridae</taxon>
        <taxon>Pentapetalae</taxon>
        <taxon>rosids</taxon>
        <taxon>malvids</taxon>
        <taxon>Brassicales</taxon>
        <taxon>Brassicaceae</taxon>
        <taxon>Brassiceae</taxon>
        <taxon>Brassica</taxon>
    </lineage>
</organism>
<reference evidence="1" key="1">
    <citation type="submission" date="2021-01" db="EMBL/GenBank/DDBJ databases">
        <authorList>
            <consortium name="Genoscope - CEA"/>
            <person name="William W."/>
        </authorList>
    </citation>
    <scope>NUCLEOTIDE SEQUENCE</scope>
</reference>
<sequence length="262" mass="29992">FSHVDQTGLDRNGSWKDIFYQIKLDQILSVVTFFFEKKTQLLIILEVLLNELDSVVRTHKYFDVLQYTTQKYAGDDRWKVFHEGSGERSLNSPLFRRTHWSPIWFGATEVGRVGAQLGKQEWWTLKEEYVACVVMWVSSISSFIAASALIAFNTRTVVAITKSKLIQLKSAIGVNGKRGAQPEQSTVLKVDRLRDRTGRNILQLTRSNNKRLTRLLQVVVFLQQPTRVKPAHLLRDRPLAGTYPTSYGNNDVTKHQDNDILG</sequence>
<feature type="non-terminal residue" evidence="1">
    <location>
        <position position="262"/>
    </location>
</feature>
<dbReference type="Proteomes" id="UP001295469">
    <property type="component" value="Chromosome A07"/>
</dbReference>
<dbReference type="AlphaFoldDB" id="A0A816Z3G6"/>
<name>A0A816Z3G6_BRANA</name>
<accession>A0A816Z3G6</accession>
<protein>
    <submittedName>
        <fullName evidence="1">(rape) hypothetical protein</fullName>
    </submittedName>
</protein>
<proteinExistence type="predicted"/>